<feature type="compositionally biased region" description="Low complexity" evidence="1">
    <location>
        <begin position="103"/>
        <end position="112"/>
    </location>
</feature>
<accession>A0A0G4FHJ4</accession>
<protein>
    <submittedName>
        <fullName evidence="2">Uncharacterized protein</fullName>
    </submittedName>
</protein>
<dbReference type="AlphaFoldDB" id="A0A0G4FHJ4"/>
<feature type="compositionally biased region" description="Basic and acidic residues" evidence="1">
    <location>
        <begin position="119"/>
        <end position="134"/>
    </location>
</feature>
<evidence type="ECO:0000256" key="1">
    <source>
        <dbReference type="SAM" id="MobiDB-lite"/>
    </source>
</evidence>
<dbReference type="EMBL" id="CDMZ01000365">
    <property type="protein sequence ID" value="CEM12773.1"/>
    <property type="molecule type" value="Genomic_DNA"/>
</dbReference>
<name>A0A0G4FHJ4_9ALVE</name>
<feature type="region of interest" description="Disordered" evidence="1">
    <location>
        <begin position="1"/>
        <end position="26"/>
    </location>
</feature>
<organism evidence="2">
    <name type="scientific">Chromera velia CCMP2878</name>
    <dbReference type="NCBI Taxonomy" id="1169474"/>
    <lineage>
        <taxon>Eukaryota</taxon>
        <taxon>Sar</taxon>
        <taxon>Alveolata</taxon>
        <taxon>Colpodellida</taxon>
        <taxon>Chromeraceae</taxon>
        <taxon>Chromera</taxon>
    </lineage>
</organism>
<sequence>MGPPTRDSGALPGNDTDSGPSVPPACVRALGDVKRFSEQVGSSALSVHFWTGASVRGPERFHLQLTHLGDKETGMLRKWCHKEEVYDGQGERDLTNQHQTVGSSSPSSSSSSGQTWRQEGAKRLRVGEGAEPHE</sequence>
<dbReference type="VEuPathDB" id="CryptoDB:Cvel_16969"/>
<gene>
    <name evidence="2" type="ORF">Cvel_16969</name>
</gene>
<reference evidence="2" key="1">
    <citation type="submission" date="2014-11" db="EMBL/GenBank/DDBJ databases">
        <authorList>
            <person name="Otto D Thomas"/>
            <person name="Naeem Raeece"/>
        </authorList>
    </citation>
    <scope>NUCLEOTIDE SEQUENCE</scope>
</reference>
<feature type="region of interest" description="Disordered" evidence="1">
    <location>
        <begin position="90"/>
        <end position="134"/>
    </location>
</feature>
<proteinExistence type="predicted"/>
<evidence type="ECO:0000313" key="2">
    <source>
        <dbReference type="EMBL" id="CEM12773.1"/>
    </source>
</evidence>